<dbReference type="RefSeq" id="WP_094799326.1">
    <property type="nucleotide sequence ID" value="NZ_NEVP01000004.1"/>
</dbReference>
<dbReference type="InterPro" id="IPR029058">
    <property type="entry name" value="AB_hydrolase_fold"/>
</dbReference>
<proteinExistence type="predicted"/>
<evidence type="ECO:0000313" key="4">
    <source>
        <dbReference type="EMBL" id="OZI53823.1"/>
    </source>
</evidence>
<dbReference type="EMBL" id="NEVP01000004">
    <property type="protein sequence ID" value="OZI53823.1"/>
    <property type="molecule type" value="Genomic_DNA"/>
</dbReference>
<protein>
    <recommendedName>
        <fullName evidence="3">AB hydrolase-1 domain-containing protein</fullName>
    </recommendedName>
</protein>
<dbReference type="Gene3D" id="3.40.50.1820">
    <property type="entry name" value="alpha/beta hydrolase"/>
    <property type="match status" value="1"/>
</dbReference>
<dbReference type="PRINTS" id="PR00412">
    <property type="entry name" value="EPOXHYDRLASE"/>
</dbReference>
<accession>A0A261TYY2</accession>
<dbReference type="Pfam" id="PF00561">
    <property type="entry name" value="Abhydrolase_1"/>
    <property type="match status" value="1"/>
</dbReference>
<name>A0A261TYY2_9BORD</name>
<dbReference type="Proteomes" id="UP000216913">
    <property type="component" value="Unassembled WGS sequence"/>
</dbReference>
<comment type="caution">
    <text evidence="4">The sequence shown here is derived from an EMBL/GenBank/DDBJ whole genome shotgun (WGS) entry which is preliminary data.</text>
</comment>
<organism evidence="4 5">
    <name type="scientific">Bordetella genomosp. 5</name>
    <dbReference type="NCBI Taxonomy" id="1395608"/>
    <lineage>
        <taxon>Bacteria</taxon>
        <taxon>Pseudomonadati</taxon>
        <taxon>Pseudomonadota</taxon>
        <taxon>Betaproteobacteria</taxon>
        <taxon>Burkholderiales</taxon>
        <taxon>Alcaligenaceae</taxon>
        <taxon>Bordetella</taxon>
    </lineage>
</organism>
<keyword evidence="1" id="KW-0378">Hydrolase</keyword>
<feature type="region of interest" description="Disordered" evidence="2">
    <location>
        <begin position="23"/>
        <end position="45"/>
    </location>
</feature>
<dbReference type="InterPro" id="IPR000073">
    <property type="entry name" value="AB_hydrolase_1"/>
</dbReference>
<feature type="domain" description="AB hydrolase-1" evidence="3">
    <location>
        <begin position="62"/>
        <end position="196"/>
    </location>
</feature>
<reference evidence="4 5" key="1">
    <citation type="submission" date="2017-05" db="EMBL/GenBank/DDBJ databases">
        <title>Complete and WGS of Bordetella genogroups.</title>
        <authorList>
            <person name="Spilker T."/>
            <person name="LiPuma J."/>
        </authorList>
    </citation>
    <scope>NUCLEOTIDE SEQUENCE [LARGE SCALE GENOMIC DNA]</scope>
    <source>
        <strain evidence="4 5">AU10456</strain>
    </source>
</reference>
<evidence type="ECO:0000313" key="5">
    <source>
        <dbReference type="Proteomes" id="UP000216913"/>
    </source>
</evidence>
<dbReference type="AlphaFoldDB" id="A0A261TYY2"/>
<dbReference type="SUPFAM" id="SSF53474">
    <property type="entry name" value="alpha/beta-Hydrolases"/>
    <property type="match status" value="1"/>
</dbReference>
<evidence type="ECO:0000256" key="1">
    <source>
        <dbReference type="ARBA" id="ARBA00022801"/>
    </source>
</evidence>
<sequence length="317" mass="35023">MTYAATDLLTDALSAALAGARDDGGAHRASRRLNEPGPHFEHRMQGEPGQRLHYVIGGQGEPVLLVPGWPQTWYAWRKTMRALARHYTVVAIDPPGLGDSDRPPGGYDTDAAADRLHAFTQSLGWDRFHYVGHDVGVWIGYAYASRHGHTLNKLALIDATIPGLTPPEAYAFEPQRISKNWHFYFFAMPDLAEALLTGREREFLGWLFQSKSAGVQWIEPHALDEYARCYGGLGGWRAGASYYRALFQDMEQNRAHARARLTMPVLAMGGEAALGGMMETMLSRVADDVTGVIAPCGHYVPEEAPEFLVAQLRAFLG</sequence>
<dbReference type="OrthoDB" id="9780765at2"/>
<dbReference type="PANTHER" id="PTHR43329">
    <property type="entry name" value="EPOXIDE HYDROLASE"/>
    <property type="match status" value="1"/>
</dbReference>
<gene>
    <name evidence="4" type="ORF">CAL25_07675</name>
</gene>
<keyword evidence="5" id="KW-1185">Reference proteome</keyword>
<dbReference type="InterPro" id="IPR000639">
    <property type="entry name" value="Epox_hydrolase-like"/>
</dbReference>
<dbReference type="GO" id="GO:0016787">
    <property type="term" value="F:hydrolase activity"/>
    <property type="evidence" value="ECO:0007669"/>
    <property type="project" value="UniProtKB-KW"/>
</dbReference>
<evidence type="ECO:0000256" key="2">
    <source>
        <dbReference type="SAM" id="MobiDB-lite"/>
    </source>
</evidence>
<evidence type="ECO:0000259" key="3">
    <source>
        <dbReference type="Pfam" id="PF00561"/>
    </source>
</evidence>